<proteinExistence type="predicted"/>
<gene>
    <name evidence="2" type="ORF">CBOVIS_LOCUS6364</name>
    <name evidence="3" type="ORF">CBOVIS_LOCUS9326</name>
</gene>
<sequence>MGSPTGESNTEKRPQDAEVSDFPNDDNADFDVNVLSAANGGGTNPSEFISSLLDVMAIKAFKKEEQRKPIVSLPSSLKSTKSAPIDKEVIEYIAEYLKVGFRVATNVFIETILLARVESAIKNQIYRKLWENKDKTEKLLMKLTKHRKAQIDDHQNTESPSNVSTFDDSISTVNESQNFGSQNPLRL</sequence>
<organism evidence="2 4">
    <name type="scientific">Caenorhabditis bovis</name>
    <dbReference type="NCBI Taxonomy" id="2654633"/>
    <lineage>
        <taxon>Eukaryota</taxon>
        <taxon>Metazoa</taxon>
        <taxon>Ecdysozoa</taxon>
        <taxon>Nematoda</taxon>
        <taxon>Chromadorea</taxon>
        <taxon>Rhabditida</taxon>
        <taxon>Rhabditina</taxon>
        <taxon>Rhabditomorpha</taxon>
        <taxon>Rhabditoidea</taxon>
        <taxon>Rhabditidae</taxon>
        <taxon>Peloderinae</taxon>
        <taxon>Caenorhabditis</taxon>
    </lineage>
</organism>
<evidence type="ECO:0000313" key="4">
    <source>
        <dbReference type="Proteomes" id="UP000494206"/>
    </source>
</evidence>
<accession>A0A8S1EWS0</accession>
<dbReference type="EMBL" id="CADEPM010000006">
    <property type="protein sequence ID" value="CAB3407388.1"/>
    <property type="molecule type" value="Genomic_DNA"/>
</dbReference>
<comment type="caution">
    <text evidence="2">The sequence shown here is derived from an EMBL/GenBank/DDBJ whole genome shotgun (WGS) entry which is preliminary data.</text>
</comment>
<evidence type="ECO:0000313" key="3">
    <source>
        <dbReference type="EMBL" id="CAB3407388.1"/>
    </source>
</evidence>
<protein>
    <submittedName>
        <fullName evidence="2">Uncharacterized protein</fullName>
    </submittedName>
</protein>
<evidence type="ECO:0000313" key="2">
    <source>
        <dbReference type="EMBL" id="CAB3403963.1"/>
    </source>
</evidence>
<dbReference type="AlphaFoldDB" id="A0A8S1EWS0"/>
<dbReference type="Proteomes" id="UP000494206">
    <property type="component" value="Unassembled WGS sequence"/>
</dbReference>
<dbReference type="EMBL" id="CADEPM010000004">
    <property type="protein sequence ID" value="CAB3403963.1"/>
    <property type="molecule type" value="Genomic_DNA"/>
</dbReference>
<feature type="region of interest" description="Disordered" evidence="1">
    <location>
        <begin position="1"/>
        <end position="28"/>
    </location>
</feature>
<evidence type="ECO:0000256" key="1">
    <source>
        <dbReference type="SAM" id="MobiDB-lite"/>
    </source>
</evidence>
<keyword evidence="4" id="KW-1185">Reference proteome</keyword>
<reference evidence="2 4" key="1">
    <citation type="submission" date="2020-04" db="EMBL/GenBank/DDBJ databases">
        <authorList>
            <person name="Laetsch R D."/>
            <person name="Stevens L."/>
            <person name="Kumar S."/>
            <person name="Blaxter L. M."/>
        </authorList>
    </citation>
    <scope>NUCLEOTIDE SEQUENCE [LARGE SCALE GENOMIC DNA]</scope>
</reference>
<name>A0A8S1EWS0_9PELO</name>